<dbReference type="Proteomes" id="UP000291838">
    <property type="component" value="Unassembled WGS sequence"/>
</dbReference>
<evidence type="ECO:0000313" key="1">
    <source>
        <dbReference type="EMBL" id="RYB96048.1"/>
    </source>
</evidence>
<name>A0A4Q2S3B0_9ACTN</name>
<organism evidence="1 2">
    <name type="scientific">Nocardioides glacieisoli</name>
    <dbReference type="NCBI Taxonomy" id="1168730"/>
    <lineage>
        <taxon>Bacteria</taxon>
        <taxon>Bacillati</taxon>
        <taxon>Actinomycetota</taxon>
        <taxon>Actinomycetes</taxon>
        <taxon>Propionibacteriales</taxon>
        <taxon>Nocardioidaceae</taxon>
        <taxon>Nocardioides</taxon>
    </lineage>
</organism>
<sequence length="98" mass="10311">MAGSARREGTFAWSAAMDGSEPQMVSNVVSKVVSKVVSRMAGQTGHASTSVAFGATSPERSDAWRREIGGTIRPFAVGTDIALIVRADVYARAADLRP</sequence>
<gene>
    <name evidence="1" type="ORF">EUA06_00135</name>
</gene>
<dbReference type="AlphaFoldDB" id="A0A4Q2S3B0"/>
<proteinExistence type="predicted"/>
<dbReference type="EMBL" id="SDWS01000001">
    <property type="protein sequence ID" value="RYB96048.1"/>
    <property type="molecule type" value="Genomic_DNA"/>
</dbReference>
<reference evidence="1 2" key="1">
    <citation type="submission" date="2019-01" db="EMBL/GenBank/DDBJ databases">
        <title>Novel species of Nocardioides.</title>
        <authorList>
            <person name="Liu Q."/>
            <person name="Xin Y.-H."/>
        </authorList>
    </citation>
    <scope>NUCLEOTIDE SEQUENCE [LARGE SCALE GENOMIC DNA]</scope>
    <source>
        <strain evidence="1 2">HLT3-15</strain>
    </source>
</reference>
<comment type="caution">
    <text evidence="1">The sequence shown here is derived from an EMBL/GenBank/DDBJ whole genome shotgun (WGS) entry which is preliminary data.</text>
</comment>
<dbReference type="RefSeq" id="WP_129473001.1">
    <property type="nucleotide sequence ID" value="NZ_SDWS01000001.1"/>
</dbReference>
<accession>A0A4Q2S3B0</accession>
<keyword evidence="2" id="KW-1185">Reference proteome</keyword>
<protein>
    <submittedName>
        <fullName evidence="1">Uncharacterized protein</fullName>
    </submittedName>
</protein>
<evidence type="ECO:0000313" key="2">
    <source>
        <dbReference type="Proteomes" id="UP000291838"/>
    </source>
</evidence>